<evidence type="ECO:0000259" key="7">
    <source>
        <dbReference type="PROSITE" id="PS50850"/>
    </source>
</evidence>
<dbReference type="Pfam" id="PF07690">
    <property type="entry name" value="MFS_1"/>
    <property type="match status" value="2"/>
</dbReference>
<feature type="transmembrane region" description="Helical" evidence="6">
    <location>
        <begin position="68"/>
        <end position="92"/>
    </location>
</feature>
<feature type="transmembrane region" description="Helical" evidence="6">
    <location>
        <begin position="137"/>
        <end position="156"/>
    </location>
</feature>
<feature type="transmembrane region" description="Helical" evidence="6">
    <location>
        <begin position="168"/>
        <end position="189"/>
    </location>
</feature>
<dbReference type="GO" id="GO:0005765">
    <property type="term" value="C:lysosomal membrane"/>
    <property type="evidence" value="ECO:0007669"/>
    <property type="project" value="TreeGrafter"/>
</dbReference>
<evidence type="ECO:0000256" key="4">
    <source>
        <dbReference type="ARBA" id="ARBA00022989"/>
    </source>
</evidence>
<name>A0AAW0V7W9_SCYPA</name>
<feature type="transmembrane region" description="Helical" evidence="6">
    <location>
        <begin position="336"/>
        <end position="357"/>
    </location>
</feature>
<keyword evidence="4 6" id="KW-1133">Transmembrane helix</keyword>
<dbReference type="SUPFAM" id="SSF103473">
    <property type="entry name" value="MFS general substrate transporter"/>
    <property type="match status" value="1"/>
</dbReference>
<accession>A0AAW0V7W9</accession>
<feature type="transmembrane region" description="Helical" evidence="6">
    <location>
        <begin position="201"/>
        <end position="227"/>
    </location>
</feature>
<feature type="transmembrane region" description="Helical" evidence="6">
    <location>
        <begin position="518"/>
        <end position="541"/>
    </location>
</feature>
<evidence type="ECO:0000313" key="8">
    <source>
        <dbReference type="EMBL" id="KAK8407280.1"/>
    </source>
</evidence>
<dbReference type="InterPro" id="IPR051068">
    <property type="entry name" value="MFS_Domain-Containing_Protein"/>
</dbReference>
<evidence type="ECO:0000313" key="9">
    <source>
        <dbReference type="Proteomes" id="UP001487740"/>
    </source>
</evidence>
<feature type="transmembrane region" description="Helical" evidence="6">
    <location>
        <begin position="247"/>
        <end position="266"/>
    </location>
</feature>
<dbReference type="PANTHER" id="PTHR23510:SF3">
    <property type="entry name" value="MAJOR FACILITATOR SUPERFAMILY DOMAIN-CONTAINING PROTEIN 8"/>
    <property type="match status" value="1"/>
</dbReference>
<sequence>MGGTFGKSGSWVVDHTMDDIQLTPFGRDKMAHGSVITGFEDTESPTYEDGKELTETPLEKRGRKRSHWIAYTTVFIMSIGFSIVLTSVWPYLKTLNENLEKNALGFVVAANPLGQMLASPLLGLWGNKAGKIRGACLVTVAFFILGNVMYSLLALFEGLGEMATYDAMIVARFIVGMSSANITLCRSYLAQSTTIQERTSSIAILAGAQALGFVIGPAIQTLLIIIIPVEVDTGIWWLKWNEYSAAGWVAAILGLINLVLLMPYIFKEHNIAKKEMAILKQESSKDEILKLPKLDPIGLTGLLFGFFIGIFIYVLIETLAVPFVSDQYAWSDNQAQVVVGVALMVGGLLASVVFPFSGFLSRKFDERKVLLFGGFIPMIMGMLLFLPYPGKQIPLQNCTSTVTSSLTTWESSASPNVNSSWEIVPSDDLLIEDQYVPPSNHFLIYQQLSLTSATAGETDEDCTLGCPAVQKWCEYVPQLPMAQLAVSFLFVMFGYPIEVSISQGLFSKMLGPKPQGVWMGVLTGMGSLGRILGPIFVSYIYTNLGTYWCFGTLSVCMVLAFFVITAIYPRLVPMKIPVSKTQHAYDGPAAITQSNGTELPKESHLV</sequence>
<evidence type="ECO:0000256" key="2">
    <source>
        <dbReference type="ARBA" id="ARBA00022448"/>
    </source>
</evidence>
<feature type="transmembrane region" description="Helical" evidence="6">
    <location>
        <begin position="484"/>
        <end position="506"/>
    </location>
</feature>
<feature type="domain" description="Major facilitator superfamily (MFS) profile" evidence="7">
    <location>
        <begin position="66"/>
        <end position="572"/>
    </location>
</feature>
<keyword evidence="5 6" id="KW-0472">Membrane</keyword>
<feature type="transmembrane region" description="Helical" evidence="6">
    <location>
        <begin position="547"/>
        <end position="568"/>
    </location>
</feature>
<dbReference type="Proteomes" id="UP001487740">
    <property type="component" value="Unassembled WGS sequence"/>
</dbReference>
<keyword evidence="3 6" id="KW-0812">Transmembrane</keyword>
<dbReference type="InterPro" id="IPR011701">
    <property type="entry name" value="MFS"/>
</dbReference>
<protein>
    <recommendedName>
        <fullName evidence="7">Major facilitator superfamily (MFS) profile domain-containing protein</fullName>
    </recommendedName>
</protein>
<comment type="subcellular location">
    <subcellularLocation>
        <location evidence="1">Endomembrane system</location>
        <topology evidence="1">Multi-pass membrane protein</topology>
    </subcellularLocation>
</comment>
<reference evidence="8 9" key="1">
    <citation type="submission" date="2023-03" db="EMBL/GenBank/DDBJ databases">
        <title>High-quality genome of Scylla paramamosain provides insights in environmental adaptation.</title>
        <authorList>
            <person name="Zhang L."/>
        </authorList>
    </citation>
    <scope>NUCLEOTIDE SEQUENCE [LARGE SCALE GENOMIC DNA]</scope>
    <source>
        <strain evidence="8">LZ_2023a</strain>
        <tissue evidence="8">Muscle</tissue>
    </source>
</reference>
<keyword evidence="9" id="KW-1185">Reference proteome</keyword>
<evidence type="ECO:0000256" key="3">
    <source>
        <dbReference type="ARBA" id="ARBA00022692"/>
    </source>
</evidence>
<dbReference type="EMBL" id="JARAKH010000001">
    <property type="protein sequence ID" value="KAK8407280.1"/>
    <property type="molecule type" value="Genomic_DNA"/>
</dbReference>
<comment type="caution">
    <text evidence="8">The sequence shown here is derived from an EMBL/GenBank/DDBJ whole genome shotgun (WGS) entry which is preliminary data.</text>
</comment>
<dbReference type="Gene3D" id="1.20.1250.20">
    <property type="entry name" value="MFS general substrate transporter like domains"/>
    <property type="match status" value="2"/>
</dbReference>
<dbReference type="AlphaFoldDB" id="A0AAW0V7W9"/>
<keyword evidence="2" id="KW-0813">Transport</keyword>
<dbReference type="InterPro" id="IPR036259">
    <property type="entry name" value="MFS_trans_sf"/>
</dbReference>
<dbReference type="GO" id="GO:0012505">
    <property type="term" value="C:endomembrane system"/>
    <property type="evidence" value="ECO:0007669"/>
    <property type="project" value="UniProtKB-SubCell"/>
</dbReference>
<dbReference type="PROSITE" id="PS50850">
    <property type="entry name" value="MFS"/>
    <property type="match status" value="1"/>
</dbReference>
<dbReference type="InterPro" id="IPR020846">
    <property type="entry name" value="MFS_dom"/>
</dbReference>
<dbReference type="PANTHER" id="PTHR23510">
    <property type="entry name" value="INNER MEMBRANE TRANSPORT PROTEIN YAJR"/>
    <property type="match status" value="1"/>
</dbReference>
<feature type="transmembrane region" description="Helical" evidence="6">
    <location>
        <begin position="297"/>
        <end position="316"/>
    </location>
</feature>
<gene>
    <name evidence="8" type="ORF">O3P69_002084</name>
</gene>
<evidence type="ECO:0000256" key="6">
    <source>
        <dbReference type="SAM" id="Phobius"/>
    </source>
</evidence>
<evidence type="ECO:0000256" key="1">
    <source>
        <dbReference type="ARBA" id="ARBA00004127"/>
    </source>
</evidence>
<organism evidence="8 9">
    <name type="scientific">Scylla paramamosain</name>
    <name type="common">Mud crab</name>
    <dbReference type="NCBI Taxonomy" id="85552"/>
    <lineage>
        <taxon>Eukaryota</taxon>
        <taxon>Metazoa</taxon>
        <taxon>Ecdysozoa</taxon>
        <taxon>Arthropoda</taxon>
        <taxon>Crustacea</taxon>
        <taxon>Multicrustacea</taxon>
        <taxon>Malacostraca</taxon>
        <taxon>Eumalacostraca</taxon>
        <taxon>Eucarida</taxon>
        <taxon>Decapoda</taxon>
        <taxon>Pleocyemata</taxon>
        <taxon>Brachyura</taxon>
        <taxon>Eubrachyura</taxon>
        <taxon>Portunoidea</taxon>
        <taxon>Portunidae</taxon>
        <taxon>Portuninae</taxon>
        <taxon>Scylla</taxon>
    </lineage>
</organism>
<feature type="transmembrane region" description="Helical" evidence="6">
    <location>
        <begin position="369"/>
        <end position="388"/>
    </location>
</feature>
<evidence type="ECO:0000256" key="5">
    <source>
        <dbReference type="ARBA" id="ARBA00023136"/>
    </source>
</evidence>
<feature type="transmembrane region" description="Helical" evidence="6">
    <location>
        <begin position="104"/>
        <end position="125"/>
    </location>
</feature>
<dbReference type="CDD" id="cd17326">
    <property type="entry name" value="MFS_MFSD8"/>
    <property type="match status" value="1"/>
</dbReference>
<proteinExistence type="predicted"/>
<dbReference type="GO" id="GO:0022857">
    <property type="term" value="F:transmembrane transporter activity"/>
    <property type="evidence" value="ECO:0007669"/>
    <property type="project" value="InterPro"/>
</dbReference>